<feature type="compositionally biased region" description="Basic and acidic residues" evidence="1">
    <location>
        <begin position="100"/>
        <end position="125"/>
    </location>
</feature>
<evidence type="ECO:0000313" key="2">
    <source>
        <dbReference type="EMBL" id="KAK3323720.1"/>
    </source>
</evidence>
<dbReference type="Pfam" id="PF14124">
    <property type="entry name" value="DUF4291"/>
    <property type="match status" value="1"/>
</dbReference>
<proteinExistence type="predicted"/>
<evidence type="ECO:0008006" key="4">
    <source>
        <dbReference type="Google" id="ProtNLM"/>
    </source>
</evidence>
<organism evidence="2 3">
    <name type="scientific">Cercophora scortea</name>
    <dbReference type="NCBI Taxonomy" id="314031"/>
    <lineage>
        <taxon>Eukaryota</taxon>
        <taxon>Fungi</taxon>
        <taxon>Dikarya</taxon>
        <taxon>Ascomycota</taxon>
        <taxon>Pezizomycotina</taxon>
        <taxon>Sordariomycetes</taxon>
        <taxon>Sordariomycetidae</taxon>
        <taxon>Sordariales</taxon>
        <taxon>Lasiosphaeriaceae</taxon>
        <taxon>Cercophora</taxon>
    </lineage>
</organism>
<name>A0AAE0M9C7_9PEZI</name>
<accession>A0AAE0M9C7</accession>
<evidence type="ECO:0000256" key="1">
    <source>
        <dbReference type="SAM" id="MobiDB-lite"/>
    </source>
</evidence>
<dbReference type="Proteomes" id="UP001286456">
    <property type="component" value="Unassembled WGS sequence"/>
</dbReference>
<comment type="caution">
    <text evidence="2">The sequence shown here is derived from an EMBL/GenBank/DDBJ whole genome shotgun (WGS) entry which is preliminary data.</text>
</comment>
<dbReference type="PANTHER" id="PTHR38567">
    <property type="entry name" value="DUF4291 DOMAIN-CONTAINING PROTEIN"/>
    <property type="match status" value="1"/>
</dbReference>
<evidence type="ECO:0000313" key="3">
    <source>
        <dbReference type="Proteomes" id="UP001286456"/>
    </source>
</evidence>
<feature type="region of interest" description="Disordered" evidence="1">
    <location>
        <begin position="96"/>
        <end position="125"/>
    </location>
</feature>
<dbReference type="InterPro" id="IPR025633">
    <property type="entry name" value="DUF4291"/>
</dbReference>
<gene>
    <name evidence="2" type="ORF">B0T19DRAFT_402019</name>
</gene>
<protein>
    <recommendedName>
        <fullName evidence="4">ATP-dependent RNA helicase DHX8</fullName>
    </recommendedName>
</protein>
<reference evidence="2" key="1">
    <citation type="journal article" date="2023" name="Mol. Phylogenet. Evol.">
        <title>Genome-scale phylogeny and comparative genomics of the fungal order Sordariales.</title>
        <authorList>
            <person name="Hensen N."/>
            <person name="Bonometti L."/>
            <person name="Westerberg I."/>
            <person name="Brannstrom I.O."/>
            <person name="Guillou S."/>
            <person name="Cros-Aarteil S."/>
            <person name="Calhoun S."/>
            <person name="Haridas S."/>
            <person name="Kuo A."/>
            <person name="Mondo S."/>
            <person name="Pangilinan J."/>
            <person name="Riley R."/>
            <person name="LaButti K."/>
            <person name="Andreopoulos B."/>
            <person name="Lipzen A."/>
            <person name="Chen C."/>
            <person name="Yan M."/>
            <person name="Daum C."/>
            <person name="Ng V."/>
            <person name="Clum A."/>
            <person name="Steindorff A."/>
            <person name="Ohm R.A."/>
            <person name="Martin F."/>
            <person name="Silar P."/>
            <person name="Natvig D.O."/>
            <person name="Lalanne C."/>
            <person name="Gautier V."/>
            <person name="Ament-Velasquez S.L."/>
            <person name="Kruys A."/>
            <person name="Hutchinson M.I."/>
            <person name="Powell A.J."/>
            <person name="Barry K."/>
            <person name="Miller A.N."/>
            <person name="Grigoriev I.V."/>
            <person name="Debuchy R."/>
            <person name="Gladieux P."/>
            <person name="Hiltunen Thoren M."/>
            <person name="Johannesson H."/>
        </authorList>
    </citation>
    <scope>NUCLEOTIDE SEQUENCE</scope>
    <source>
        <strain evidence="2">SMH4131-1</strain>
    </source>
</reference>
<dbReference type="EMBL" id="JAUEPO010000004">
    <property type="protein sequence ID" value="KAK3323720.1"/>
    <property type="molecule type" value="Genomic_DNA"/>
</dbReference>
<sequence length="247" mass="28396">MATPYRQIRALYDDDTITVYQAYGNAIATAAVENQKLNASPSFRTGSRMTWIKPSWAWMLYRAGYSYKDAGQARILALRMKHSDFIGLLEKGVLTTHPPHQQEQEQHTSENKKTKEREKSSDVKIQWDPERTVRLDKLEYRSIQIGIPGALTEDWVENLIVGIEDVTERARDLKKVIDERPEVTDQELVELGLVPSERPFEIPEELQRALGMIWLGEGQKSRVDSDRVCAWVSHSSRMLQAYGTLDY</sequence>
<dbReference type="PANTHER" id="PTHR38567:SF1">
    <property type="entry name" value="DUF4291 DOMAIN-CONTAINING PROTEIN"/>
    <property type="match status" value="1"/>
</dbReference>
<dbReference type="AlphaFoldDB" id="A0AAE0M9C7"/>
<keyword evidence="3" id="KW-1185">Reference proteome</keyword>
<reference evidence="2" key="2">
    <citation type="submission" date="2023-06" db="EMBL/GenBank/DDBJ databases">
        <authorList>
            <consortium name="Lawrence Berkeley National Laboratory"/>
            <person name="Haridas S."/>
            <person name="Hensen N."/>
            <person name="Bonometti L."/>
            <person name="Westerberg I."/>
            <person name="Brannstrom I.O."/>
            <person name="Guillou S."/>
            <person name="Cros-Aarteil S."/>
            <person name="Calhoun S."/>
            <person name="Kuo A."/>
            <person name="Mondo S."/>
            <person name="Pangilinan J."/>
            <person name="Riley R."/>
            <person name="Labutti K."/>
            <person name="Andreopoulos B."/>
            <person name="Lipzen A."/>
            <person name="Chen C."/>
            <person name="Yanf M."/>
            <person name="Daum C."/>
            <person name="Ng V."/>
            <person name="Clum A."/>
            <person name="Steindorff A."/>
            <person name="Ohm R."/>
            <person name="Martin F."/>
            <person name="Silar P."/>
            <person name="Natvig D."/>
            <person name="Lalanne C."/>
            <person name="Gautier V."/>
            <person name="Ament-Velasquez S.L."/>
            <person name="Kruys A."/>
            <person name="Hutchinson M.I."/>
            <person name="Powell A.J."/>
            <person name="Barry K."/>
            <person name="Miller A.N."/>
            <person name="Grigoriev I.V."/>
            <person name="Debuchy R."/>
            <person name="Gladieux P."/>
            <person name="Thoren M.H."/>
            <person name="Johannesson H."/>
        </authorList>
    </citation>
    <scope>NUCLEOTIDE SEQUENCE</scope>
    <source>
        <strain evidence="2">SMH4131-1</strain>
    </source>
</reference>